<evidence type="ECO:0000256" key="4">
    <source>
        <dbReference type="ARBA" id="ARBA00022679"/>
    </source>
</evidence>
<keyword evidence="3" id="KW-0597">Phosphoprotein</keyword>
<feature type="domain" description="Histidine kinase/HSP90-like ATPase" evidence="10">
    <location>
        <begin position="317"/>
        <end position="404"/>
    </location>
</feature>
<keyword evidence="13" id="KW-1185">Reference proteome</keyword>
<dbReference type="Gene3D" id="1.20.5.1930">
    <property type="match status" value="1"/>
</dbReference>
<dbReference type="InterPro" id="IPR011712">
    <property type="entry name" value="Sig_transdc_His_kin_sub3_dim/P"/>
</dbReference>
<dbReference type="GO" id="GO:0005524">
    <property type="term" value="F:ATP binding"/>
    <property type="evidence" value="ECO:0007669"/>
    <property type="project" value="UniProtKB-KW"/>
</dbReference>
<feature type="transmembrane region" description="Helical" evidence="9">
    <location>
        <begin position="21"/>
        <end position="42"/>
    </location>
</feature>
<keyword evidence="4" id="KW-0808">Transferase</keyword>
<reference evidence="13" key="1">
    <citation type="submission" date="2016-10" db="EMBL/GenBank/DDBJ databases">
        <authorList>
            <person name="Varghese N."/>
            <person name="Submissions S."/>
        </authorList>
    </citation>
    <scope>NUCLEOTIDE SEQUENCE [LARGE SCALE GENOMIC DNA]</scope>
    <source>
        <strain evidence="13">CGMCC 4.3530</strain>
    </source>
</reference>
<evidence type="ECO:0000259" key="10">
    <source>
        <dbReference type="Pfam" id="PF02518"/>
    </source>
</evidence>
<dbReference type="RefSeq" id="WP_093266484.1">
    <property type="nucleotide sequence ID" value="NZ_FNOK01000014.1"/>
</dbReference>
<keyword evidence="5" id="KW-0547">Nucleotide-binding</keyword>
<evidence type="ECO:0000256" key="6">
    <source>
        <dbReference type="ARBA" id="ARBA00022777"/>
    </source>
</evidence>
<dbReference type="OrthoDB" id="227596at2"/>
<dbReference type="GO" id="GO:0016020">
    <property type="term" value="C:membrane"/>
    <property type="evidence" value="ECO:0007669"/>
    <property type="project" value="InterPro"/>
</dbReference>
<feature type="transmembrane region" description="Helical" evidence="9">
    <location>
        <begin position="48"/>
        <end position="70"/>
    </location>
</feature>
<evidence type="ECO:0000256" key="2">
    <source>
        <dbReference type="ARBA" id="ARBA00012438"/>
    </source>
</evidence>
<feature type="transmembrane region" description="Helical" evidence="9">
    <location>
        <begin position="75"/>
        <end position="91"/>
    </location>
</feature>
<keyword evidence="9" id="KW-0472">Membrane</keyword>
<keyword evidence="6 12" id="KW-0418">Kinase</keyword>
<evidence type="ECO:0000259" key="11">
    <source>
        <dbReference type="Pfam" id="PF07730"/>
    </source>
</evidence>
<dbReference type="EMBL" id="FNOK01000014">
    <property type="protein sequence ID" value="SDX72978.1"/>
    <property type="molecule type" value="Genomic_DNA"/>
</dbReference>
<evidence type="ECO:0000256" key="7">
    <source>
        <dbReference type="ARBA" id="ARBA00022840"/>
    </source>
</evidence>
<dbReference type="InterPro" id="IPR050482">
    <property type="entry name" value="Sensor_HK_TwoCompSys"/>
</dbReference>
<dbReference type="Pfam" id="PF07730">
    <property type="entry name" value="HisKA_3"/>
    <property type="match status" value="1"/>
</dbReference>
<dbReference type="PANTHER" id="PTHR24421">
    <property type="entry name" value="NITRATE/NITRITE SENSOR PROTEIN NARX-RELATED"/>
    <property type="match status" value="1"/>
</dbReference>
<evidence type="ECO:0000256" key="9">
    <source>
        <dbReference type="SAM" id="Phobius"/>
    </source>
</evidence>
<proteinExistence type="predicted"/>
<dbReference type="CDD" id="cd16917">
    <property type="entry name" value="HATPase_UhpB-NarQ-NarX-like"/>
    <property type="match status" value="1"/>
</dbReference>
<dbReference type="STRING" id="418495.SAMN05216215_101477"/>
<sequence>MAKSKRRRDPDQQPRPQVKPVVLVSAVLALLAVALAAVAIPINTVALGMPLALAFLLSIAQAGSIGLALFYPRSATIISCSAVFLLAMAARSDDPAAIWPVSVTTLIGHGLLLVVLGVHQAWPVGLRCWFGGVAAAVAAAVLAPQSVPANAVAANLIVFGAVTGGVFGGALVVRQWQQISSQLVQERRLSADEHAKRVIAEEKTRIARELHDVIAHSMSLINVQATTAQYRHPNLDPRLIAEFDEMAAASRQALGEMRSVLGVLRNDQTGGELVPQPGLARIPELIDSAGRAGVDVSAHGTELLEDGTGSEIAGIAAFRIVQEALSNVTRHAPGARTEVRFARSGGELTITVRNSAPDRAVTPVQGGGHGLVGMQERAAIVDGNVHFRHLDDGGYEVRAVLPLHPTENDAQEREIP</sequence>
<dbReference type="Gene3D" id="3.30.565.10">
    <property type="entry name" value="Histidine kinase-like ATPase, C-terminal domain"/>
    <property type="match status" value="1"/>
</dbReference>
<comment type="catalytic activity">
    <reaction evidence="1">
        <text>ATP + protein L-histidine = ADP + protein N-phospho-L-histidine.</text>
        <dbReference type="EC" id="2.7.13.3"/>
    </reaction>
</comment>
<keyword evidence="8" id="KW-0902">Two-component regulatory system</keyword>
<evidence type="ECO:0000256" key="8">
    <source>
        <dbReference type="ARBA" id="ARBA00023012"/>
    </source>
</evidence>
<dbReference type="EC" id="2.7.13.3" evidence="2"/>
<dbReference type="GO" id="GO:0046983">
    <property type="term" value="F:protein dimerization activity"/>
    <property type="evidence" value="ECO:0007669"/>
    <property type="project" value="InterPro"/>
</dbReference>
<feature type="transmembrane region" description="Helical" evidence="9">
    <location>
        <begin position="128"/>
        <end position="147"/>
    </location>
</feature>
<gene>
    <name evidence="12" type="ORF">SAMN05216215_101477</name>
</gene>
<accession>A0A1H3E3X1</accession>
<feature type="transmembrane region" description="Helical" evidence="9">
    <location>
        <begin position="153"/>
        <end position="173"/>
    </location>
</feature>
<dbReference type="AlphaFoldDB" id="A0A1H3E3X1"/>
<keyword evidence="9" id="KW-1133">Transmembrane helix</keyword>
<dbReference type="Pfam" id="PF02518">
    <property type="entry name" value="HATPase_c"/>
    <property type="match status" value="1"/>
</dbReference>
<evidence type="ECO:0000256" key="5">
    <source>
        <dbReference type="ARBA" id="ARBA00022741"/>
    </source>
</evidence>
<protein>
    <recommendedName>
        <fullName evidence="2">histidine kinase</fullName>
        <ecNumber evidence="2">2.7.13.3</ecNumber>
    </recommendedName>
</protein>
<dbReference type="GO" id="GO:0000155">
    <property type="term" value="F:phosphorelay sensor kinase activity"/>
    <property type="evidence" value="ECO:0007669"/>
    <property type="project" value="InterPro"/>
</dbReference>
<dbReference type="InterPro" id="IPR036890">
    <property type="entry name" value="HATPase_C_sf"/>
</dbReference>
<dbReference type="PANTHER" id="PTHR24421:SF10">
    <property type="entry name" value="NITRATE_NITRITE SENSOR PROTEIN NARQ"/>
    <property type="match status" value="1"/>
</dbReference>
<dbReference type="SUPFAM" id="SSF55874">
    <property type="entry name" value="ATPase domain of HSP90 chaperone/DNA topoisomerase II/histidine kinase"/>
    <property type="match status" value="1"/>
</dbReference>
<evidence type="ECO:0000256" key="3">
    <source>
        <dbReference type="ARBA" id="ARBA00022553"/>
    </source>
</evidence>
<dbReference type="Proteomes" id="UP000199529">
    <property type="component" value="Unassembled WGS sequence"/>
</dbReference>
<evidence type="ECO:0000313" key="12">
    <source>
        <dbReference type="EMBL" id="SDX72978.1"/>
    </source>
</evidence>
<keyword evidence="7" id="KW-0067">ATP-binding</keyword>
<keyword evidence="9" id="KW-0812">Transmembrane</keyword>
<feature type="transmembrane region" description="Helical" evidence="9">
    <location>
        <begin position="97"/>
        <end position="116"/>
    </location>
</feature>
<evidence type="ECO:0000256" key="1">
    <source>
        <dbReference type="ARBA" id="ARBA00000085"/>
    </source>
</evidence>
<organism evidence="12 13">
    <name type="scientific">Saccharopolyspora shandongensis</name>
    <dbReference type="NCBI Taxonomy" id="418495"/>
    <lineage>
        <taxon>Bacteria</taxon>
        <taxon>Bacillati</taxon>
        <taxon>Actinomycetota</taxon>
        <taxon>Actinomycetes</taxon>
        <taxon>Pseudonocardiales</taxon>
        <taxon>Pseudonocardiaceae</taxon>
        <taxon>Saccharopolyspora</taxon>
    </lineage>
</organism>
<evidence type="ECO:0000313" key="13">
    <source>
        <dbReference type="Proteomes" id="UP000199529"/>
    </source>
</evidence>
<feature type="domain" description="Signal transduction histidine kinase subgroup 3 dimerisation and phosphoacceptor" evidence="11">
    <location>
        <begin position="202"/>
        <end position="267"/>
    </location>
</feature>
<name>A0A1H3E3X1_9PSEU</name>
<dbReference type="InterPro" id="IPR003594">
    <property type="entry name" value="HATPase_dom"/>
</dbReference>